<dbReference type="InterPro" id="IPR005467">
    <property type="entry name" value="His_kinase_dom"/>
</dbReference>
<dbReference type="Pfam" id="PF00512">
    <property type="entry name" value="HisKA"/>
    <property type="match status" value="2"/>
</dbReference>
<protein>
    <recommendedName>
        <fullName evidence="3">histidine kinase</fullName>
        <ecNumber evidence="3">2.7.13.3</ecNumber>
    </recommendedName>
</protein>
<evidence type="ECO:0000259" key="16">
    <source>
        <dbReference type="PROSITE" id="PS50110"/>
    </source>
</evidence>
<comment type="subcellular location">
    <subcellularLocation>
        <location evidence="2">Cell membrane</location>
    </subcellularLocation>
</comment>
<dbReference type="RefSeq" id="WP_309488043.1">
    <property type="nucleotide sequence ID" value="NZ_JAENIG010000001.1"/>
</dbReference>
<dbReference type="GO" id="GO:0005524">
    <property type="term" value="F:ATP binding"/>
    <property type="evidence" value="ECO:0007669"/>
    <property type="project" value="UniProtKB-KW"/>
</dbReference>
<dbReference type="InterPro" id="IPR003661">
    <property type="entry name" value="HisK_dim/P_dom"/>
</dbReference>
<evidence type="ECO:0000256" key="14">
    <source>
        <dbReference type="SAM" id="Phobius"/>
    </source>
</evidence>
<feature type="domain" description="Response regulatory" evidence="16">
    <location>
        <begin position="496"/>
        <end position="610"/>
    </location>
</feature>
<evidence type="ECO:0000256" key="4">
    <source>
        <dbReference type="ARBA" id="ARBA00022475"/>
    </source>
</evidence>
<proteinExistence type="predicted"/>
<evidence type="ECO:0000256" key="10">
    <source>
        <dbReference type="ARBA" id="ARBA00023012"/>
    </source>
</evidence>
<dbReference type="Gene3D" id="3.40.50.2300">
    <property type="match status" value="1"/>
</dbReference>
<feature type="domain" description="Histidine kinase" evidence="15">
    <location>
        <begin position="655"/>
        <end position="874"/>
    </location>
</feature>
<dbReference type="GO" id="GO:0000155">
    <property type="term" value="F:phosphorelay sensor kinase activity"/>
    <property type="evidence" value="ECO:0007669"/>
    <property type="project" value="InterPro"/>
</dbReference>
<feature type="transmembrane region" description="Helical" evidence="14">
    <location>
        <begin position="78"/>
        <end position="100"/>
    </location>
</feature>
<dbReference type="PRINTS" id="PR00344">
    <property type="entry name" value="BCTRLSENSOR"/>
</dbReference>
<dbReference type="EMBL" id="JAENIG010000001">
    <property type="protein sequence ID" value="MBK1853445.1"/>
    <property type="molecule type" value="Genomic_DNA"/>
</dbReference>
<comment type="caution">
    <text evidence="17">The sequence shown here is derived from an EMBL/GenBank/DDBJ whole genome shotgun (WGS) entry which is preliminary data.</text>
</comment>
<feature type="transmembrane region" description="Helical" evidence="14">
    <location>
        <begin position="156"/>
        <end position="177"/>
    </location>
</feature>
<dbReference type="FunFam" id="3.30.565.10:FF:000023">
    <property type="entry name" value="PAS domain-containing sensor histidine kinase"/>
    <property type="match status" value="1"/>
</dbReference>
<evidence type="ECO:0000256" key="6">
    <source>
        <dbReference type="ARBA" id="ARBA00022679"/>
    </source>
</evidence>
<dbReference type="SUPFAM" id="SSF55874">
    <property type="entry name" value="ATPase domain of HSP90 chaperone/DNA topoisomerase II/histidine kinase"/>
    <property type="match status" value="2"/>
</dbReference>
<keyword evidence="14" id="KW-0812">Transmembrane</keyword>
<dbReference type="EC" id="2.7.13.3" evidence="3"/>
<evidence type="ECO:0000313" key="17">
    <source>
        <dbReference type="EMBL" id="MBK1853445.1"/>
    </source>
</evidence>
<evidence type="ECO:0000313" key="18">
    <source>
        <dbReference type="Proteomes" id="UP000634206"/>
    </source>
</evidence>
<dbReference type="Proteomes" id="UP000634206">
    <property type="component" value="Unassembled WGS sequence"/>
</dbReference>
<dbReference type="SMART" id="SM00388">
    <property type="entry name" value="HisKA"/>
    <property type="match status" value="2"/>
</dbReference>
<name>A0AAE2S937_9BACT</name>
<feature type="transmembrane region" description="Helical" evidence="14">
    <location>
        <begin position="27"/>
        <end position="47"/>
    </location>
</feature>
<dbReference type="InterPro" id="IPR003594">
    <property type="entry name" value="HATPase_dom"/>
</dbReference>
<evidence type="ECO:0000256" key="1">
    <source>
        <dbReference type="ARBA" id="ARBA00000085"/>
    </source>
</evidence>
<reference evidence="17" key="1">
    <citation type="submission" date="2021-01" db="EMBL/GenBank/DDBJ databases">
        <title>Modified the classification status of verrucomicrobia.</title>
        <authorList>
            <person name="Feng X."/>
        </authorList>
    </citation>
    <scope>NUCLEOTIDE SEQUENCE</scope>
    <source>
        <strain evidence="17">5K15</strain>
    </source>
</reference>
<dbReference type="SMART" id="SM00448">
    <property type="entry name" value="REC"/>
    <property type="match status" value="1"/>
</dbReference>
<keyword evidence="8" id="KW-0418">Kinase</keyword>
<evidence type="ECO:0000256" key="13">
    <source>
        <dbReference type="SAM" id="Coils"/>
    </source>
</evidence>
<feature type="domain" description="Histidine kinase" evidence="15">
    <location>
        <begin position="218"/>
        <end position="438"/>
    </location>
</feature>
<dbReference type="PANTHER" id="PTHR43547:SF2">
    <property type="entry name" value="HYBRID SIGNAL TRANSDUCTION HISTIDINE KINASE C"/>
    <property type="match status" value="1"/>
</dbReference>
<keyword evidence="9" id="KW-0067">ATP-binding</keyword>
<evidence type="ECO:0000256" key="2">
    <source>
        <dbReference type="ARBA" id="ARBA00004236"/>
    </source>
</evidence>
<dbReference type="SUPFAM" id="SSF52172">
    <property type="entry name" value="CheY-like"/>
    <property type="match status" value="1"/>
</dbReference>
<keyword evidence="13" id="KW-0175">Coiled coil</keyword>
<dbReference type="Pfam" id="PF02518">
    <property type="entry name" value="HATPase_c"/>
    <property type="match status" value="2"/>
</dbReference>
<dbReference type="Pfam" id="PF00072">
    <property type="entry name" value="Response_reg"/>
    <property type="match status" value="1"/>
</dbReference>
<evidence type="ECO:0000256" key="5">
    <source>
        <dbReference type="ARBA" id="ARBA00022553"/>
    </source>
</evidence>
<keyword evidence="14" id="KW-1133">Transmembrane helix</keyword>
<dbReference type="SUPFAM" id="SSF47384">
    <property type="entry name" value="Homodimeric domain of signal transducing histidine kinase"/>
    <property type="match status" value="2"/>
</dbReference>
<dbReference type="InterPro" id="IPR011006">
    <property type="entry name" value="CheY-like_superfamily"/>
</dbReference>
<evidence type="ECO:0000256" key="7">
    <source>
        <dbReference type="ARBA" id="ARBA00022741"/>
    </source>
</evidence>
<evidence type="ECO:0000256" key="11">
    <source>
        <dbReference type="ARBA" id="ARBA00023136"/>
    </source>
</evidence>
<dbReference type="PROSITE" id="PS50110">
    <property type="entry name" value="RESPONSE_REGULATORY"/>
    <property type="match status" value="1"/>
</dbReference>
<evidence type="ECO:0000256" key="9">
    <source>
        <dbReference type="ARBA" id="ARBA00022840"/>
    </source>
</evidence>
<dbReference type="InterPro" id="IPR036097">
    <property type="entry name" value="HisK_dim/P_sf"/>
</dbReference>
<dbReference type="Gene3D" id="1.10.287.130">
    <property type="match status" value="2"/>
</dbReference>
<keyword evidence="4" id="KW-1003">Cell membrane</keyword>
<evidence type="ECO:0000259" key="15">
    <source>
        <dbReference type="PROSITE" id="PS50109"/>
    </source>
</evidence>
<evidence type="ECO:0000256" key="12">
    <source>
        <dbReference type="PROSITE-ProRule" id="PRU00169"/>
    </source>
</evidence>
<keyword evidence="11 14" id="KW-0472">Membrane</keyword>
<dbReference type="InterPro" id="IPR004358">
    <property type="entry name" value="Sig_transdc_His_kin-like_C"/>
</dbReference>
<keyword evidence="5 12" id="KW-0597">Phosphoprotein</keyword>
<accession>A0AAE2S937</accession>
<feature type="coiled-coil region" evidence="13">
    <location>
        <begin position="616"/>
        <end position="643"/>
    </location>
</feature>
<dbReference type="GO" id="GO:0005886">
    <property type="term" value="C:plasma membrane"/>
    <property type="evidence" value="ECO:0007669"/>
    <property type="project" value="UniProtKB-SubCell"/>
</dbReference>
<dbReference type="CDD" id="cd00082">
    <property type="entry name" value="HisKA"/>
    <property type="match status" value="2"/>
</dbReference>
<dbReference type="PANTHER" id="PTHR43547">
    <property type="entry name" value="TWO-COMPONENT HISTIDINE KINASE"/>
    <property type="match status" value="1"/>
</dbReference>
<dbReference type="InterPro" id="IPR036890">
    <property type="entry name" value="HATPase_C_sf"/>
</dbReference>
<keyword evidence="7" id="KW-0547">Nucleotide-binding</keyword>
<evidence type="ECO:0000256" key="3">
    <source>
        <dbReference type="ARBA" id="ARBA00012438"/>
    </source>
</evidence>
<feature type="transmembrane region" description="Helical" evidence="14">
    <location>
        <begin position="131"/>
        <end position="150"/>
    </location>
</feature>
<feature type="modified residue" description="4-aspartylphosphate" evidence="12">
    <location>
        <position position="543"/>
    </location>
</feature>
<keyword evidence="18" id="KW-1185">Reference proteome</keyword>
<keyword evidence="6" id="KW-0808">Transferase</keyword>
<dbReference type="Gene3D" id="3.30.565.10">
    <property type="entry name" value="Histidine kinase-like ATPase, C-terminal domain"/>
    <property type="match status" value="2"/>
</dbReference>
<dbReference type="InterPro" id="IPR001789">
    <property type="entry name" value="Sig_transdc_resp-reg_receiver"/>
</dbReference>
<keyword evidence="10" id="KW-0902">Two-component regulatory system</keyword>
<dbReference type="SMART" id="SM00387">
    <property type="entry name" value="HATPase_c"/>
    <property type="match status" value="2"/>
</dbReference>
<organism evidence="17 18">
    <name type="scientific">Oceaniferula flava</name>
    <dbReference type="NCBI Taxonomy" id="2800421"/>
    <lineage>
        <taxon>Bacteria</taxon>
        <taxon>Pseudomonadati</taxon>
        <taxon>Verrucomicrobiota</taxon>
        <taxon>Verrucomicrobiia</taxon>
        <taxon>Verrucomicrobiales</taxon>
        <taxon>Verrucomicrobiaceae</taxon>
        <taxon>Oceaniferula</taxon>
    </lineage>
</organism>
<gene>
    <name evidence="17" type="ORF">JIN83_00585</name>
</gene>
<comment type="catalytic activity">
    <reaction evidence="1">
        <text>ATP + protein L-histidine = ADP + protein N-phospho-L-histidine.</text>
        <dbReference type="EC" id="2.7.13.3"/>
    </reaction>
</comment>
<dbReference type="AlphaFoldDB" id="A0AAE2S937"/>
<dbReference type="PROSITE" id="PS50109">
    <property type="entry name" value="HIS_KIN"/>
    <property type="match status" value="2"/>
</dbReference>
<evidence type="ECO:0000256" key="8">
    <source>
        <dbReference type="ARBA" id="ARBA00022777"/>
    </source>
</evidence>
<sequence length="887" mass="97698">MTDSIKDLRSLYRKSRRFARRKNCRQAAIFGAVFMMVGGCLDAVVYPELLVNFLLYRVLAAALLIIFGMGVTQVRSDALARVIVHIVGIVPLACMSLMIAQADGAASSYYAGLNLVLMGATLLLRWSAADSAINMLFCLVFYGMAVFSYGNTWREAYVPGYFIFVTGAIACAGTYFFNQGRFREFCLSKDVQDAKDQLEQSYKQLQAMDETKSRFFANISHELRTPLTLILGPAENLRSNQKYAKDVGFLEHLDTIEDNALRLLRLINDILDLVKLDSDEAPPRPEAVNVKEFISTLSNHLKAIAALKSIEISYTSHCDQQEMVWLDRDRLEKIVLNLAVNAVKFTEPGGAIKLGAHTSNGVLQLIVEDTGEGMSSEELDSIFVRFWQADMSARRRHRGAGIGLALVKSLTDSMQGKISVQSEVKKGTTFSVSIPAPMPEAGVLVEPKQNASDVLERFNEKARLSGAASMDEVLPDGGAALKVLAKKPKVEGQKPRVLVADDEDAMRHFIARQLDDYEVVGARDGDEAWTLVQTEPLDLIVLDLMMPGMDGIEVTTRIRSFAATARIPIILVTAQASEEPRLKALEAGVNDFIAKPFSIVELRVRVKNLLASSAFEVKLAENKVNLEKAYKQLQEQRSILVQTEKLSSLGRMSAGIVHEVNNPLNYAKTALHALKSFERQISDVDREDYLEVLGDAQEGVNRVIGIVSDLRSFTRGDAVSRSSVLIKNTIESARRLSSATLSGVHFEVSAPDNLEVIGHDGQLCQLFMNLFQNAVRAIQVRGPEGDAPRISVVAGPSIDGGHVIVKVRDNGCGISREDIERMFEPFFTKNDVGEGMGLGLSICHRIIRQHEALIDVQSEVGVFTEIAIRFKGVPKTSKNENLQLGAV</sequence>
<feature type="transmembrane region" description="Helical" evidence="14">
    <location>
        <begin position="53"/>
        <end position="71"/>
    </location>
</feature>